<dbReference type="AlphaFoldDB" id="A0A839NG94"/>
<reference evidence="2 3" key="1">
    <citation type="submission" date="2020-08" db="EMBL/GenBank/DDBJ databases">
        <title>Sequencing the genomes of 1000 actinobacteria strains.</title>
        <authorList>
            <person name="Klenk H.-P."/>
        </authorList>
    </citation>
    <scope>NUCLEOTIDE SEQUENCE [LARGE SCALE GENOMIC DNA]</scope>
    <source>
        <strain evidence="2 3">DSM 105369</strain>
    </source>
</reference>
<dbReference type="SUPFAM" id="SSF46785">
    <property type="entry name" value="Winged helix' DNA-binding domain"/>
    <property type="match status" value="1"/>
</dbReference>
<dbReference type="InterPro" id="IPR052526">
    <property type="entry name" value="HTH-type_Bedaq_tolerance"/>
</dbReference>
<evidence type="ECO:0000259" key="1">
    <source>
        <dbReference type="PROSITE" id="PS50995"/>
    </source>
</evidence>
<name>A0A839NG94_9MICO</name>
<dbReference type="InterPro" id="IPR036388">
    <property type="entry name" value="WH-like_DNA-bd_sf"/>
</dbReference>
<dbReference type="Proteomes" id="UP000559182">
    <property type="component" value="Unassembled WGS sequence"/>
</dbReference>
<dbReference type="InterPro" id="IPR000835">
    <property type="entry name" value="HTH_MarR-typ"/>
</dbReference>
<dbReference type="Pfam" id="PF01047">
    <property type="entry name" value="MarR"/>
    <property type="match status" value="1"/>
</dbReference>
<evidence type="ECO:0000313" key="2">
    <source>
        <dbReference type="EMBL" id="MBB2893482.1"/>
    </source>
</evidence>
<dbReference type="SMART" id="SM00347">
    <property type="entry name" value="HTH_MARR"/>
    <property type="match status" value="1"/>
</dbReference>
<gene>
    <name evidence="2" type="ORF">FHU39_003513</name>
</gene>
<keyword evidence="3" id="KW-1185">Reference proteome</keyword>
<dbReference type="RefSeq" id="WP_183321903.1">
    <property type="nucleotide sequence ID" value="NZ_JACHVQ010000003.1"/>
</dbReference>
<comment type="caution">
    <text evidence="2">The sequence shown here is derived from an EMBL/GenBank/DDBJ whole genome shotgun (WGS) entry which is preliminary data.</text>
</comment>
<dbReference type="Gene3D" id="1.10.10.10">
    <property type="entry name" value="Winged helix-like DNA-binding domain superfamily/Winged helix DNA-binding domain"/>
    <property type="match status" value="1"/>
</dbReference>
<dbReference type="InterPro" id="IPR036390">
    <property type="entry name" value="WH_DNA-bd_sf"/>
</dbReference>
<dbReference type="PANTHER" id="PTHR39515:SF2">
    <property type="entry name" value="HTH-TYPE TRANSCRIPTIONAL REGULATOR RV0880"/>
    <property type="match status" value="1"/>
</dbReference>
<dbReference type="GO" id="GO:0003700">
    <property type="term" value="F:DNA-binding transcription factor activity"/>
    <property type="evidence" value="ECO:0007669"/>
    <property type="project" value="InterPro"/>
</dbReference>
<proteinExistence type="predicted"/>
<dbReference type="EMBL" id="JACHVQ010000003">
    <property type="protein sequence ID" value="MBB2893482.1"/>
    <property type="molecule type" value="Genomic_DNA"/>
</dbReference>
<evidence type="ECO:0000313" key="3">
    <source>
        <dbReference type="Proteomes" id="UP000559182"/>
    </source>
</evidence>
<dbReference type="GO" id="GO:0003677">
    <property type="term" value="F:DNA binding"/>
    <property type="evidence" value="ECO:0007669"/>
    <property type="project" value="UniProtKB-KW"/>
</dbReference>
<dbReference type="PROSITE" id="PS50995">
    <property type="entry name" value="HTH_MARR_2"/>
    <property type="match status" value="1"/>
</dbReference>
<feature type="domain" description="HTH marR-type" evidence="1">
    <location>
        <begin position="1"/>
        <end position="137"/>
    </location>
</feature>
<accession>A0A839NG94</accession>
<sequence length="146" mass="15782">MHSEGAIPEGARLLAAVARLNRWATRHAELAIPPAQARLLSLIDELGPARIGELANADHCSQPTMTTQVQRLEAAGWASRSADSSDARVALIELTVEGREQLERLRASRAEALAPEVARLSEQERDALRSATEIILRIVHPGGADQ</sequence>
<organism evidence="2 3">
    <name type="scientific">Flexivirga oryzae</name>
    <dbReference type="NCBI Taxonomy" id="1794944"/>
    <lineage>
        <taxon>Bacteria</taxon>
        <taxon>Bacillati</taxon>
        <taxon>Actinomycetota</taxon>
        <taxon>Actinomycetes</taxon>
        <taxon>Micrococcales</taxon>
        <taxon>Dermacoccaceae</taxon>
        <taxon>Flexivirga</taxon>
    </lineage>
</organism>
<protein>
    <submittedName>
        <fullName evidence="2">DNA-binding MarR family transcriptional regulator</fullName>
    </submittedName>
</protein>
<keyword evidence="2" id="KW-0238">DNA-binding</keyword>
<dbReference type="PANTHER" id="PTHR39515">
    <property type="entry name" value="CONSERVED PROTEIN"/>
    <property type="match status" value="1"/>
</dbReference>